<keyword evidence="3" id="KW-1185">Reference proteome</keyword>
<dbReference type="Gene3D" id="3.30.420.40">
    <property type="match status" value="2"/>
</dbReference>
<dbReference type="STRING" id="408074.SAMN05660909_04098"/>
<dbReference type="EMBL" id="FNRL01000022">
    <property type="protein sequence ID" value="SEA91294.1"/>
    <property type="molecule type" value="Genomic_DNA"/>
</dbReference>
<reference evidence="3" key="1">
    <citation type="submission" date="2016-10" db="EMBL/GenBank/DDBJ databases">
        <authorList>
            <person name="Varghese N."/>
            <person name="Submissions S."/>
        </authorList>
    </citation>
    <scope>NUCLEOTIDE SEQUENCE [LARGE SCALE GENOMIC DNA]</scope>
    <source>
        <strain evidence="3">DSM 23920</strain>
    </source>
</reference>
<dbReference type="InterPro" id="IPR043129">
    <property type="entry name" value="ATPase_NBD"/>
</dbReference>
<proteinExistence type="predicted"/>
<protein>
    <submittedName>
        <fullName evidence="2">Uncharacterized protein</fullName>
    </submittedName>
</protein>
<evidence type="ECO:0000313" key="2">
    <source>
        <dbReference type="EMBL" id="SEA91294.1"/>
    </source>
</evidence>
<evidence type="ECO:0000313" key="3">
    <source>
        <dbReference type="Proteomes" id="UP000199656"/>
    </source>
</evidence>
<gene>
    <name evidence="2" type="ORF">SAMN05660909_04098</name>
</gene>
<dbReference type="OrthoDB" id="627216at2"/>
<organism evidence="2 3">
    <name type="scientific">Chitinophaga terrae</name>
    <name type="common">ex Kim and Jung 2007</name>
    <dbReference type="NCBI Taxonomy" id="408074"/>
    <lineage>
        <taxon>Bacteria</taxon>
        <taxon>Pseudomonadati</taxon>
        <taxon>Bacteroidota</taxon>
        <taxon>Chitinophagia</taxon>
        <taxon>Chitinophagales</taxon>
        <taxon>Chitinophagaceae</taxon>
        <taxon>Chitinophaga</taxon>
    </lineage>
</organism>
<feature type="region of interest" description="Disordered" evidence="1">
    <location>
        <begin position="343"/>
        <end position="365"/>
    </location>
</feature>
<sequence length="365" mass="41072">MKVSTTSFPSVFETAFGNTENSSKDLLNGLKIKKDDTWYMVGNLAKRGGINPSRVTNAAPTEEDYEILFKAAMLNTIDKVQQPIALTVGFPFSTYNVYKTAAEQFLSKRHFLIDYDTQTYNNKGAYKKAMLDIEKYEVIPEVVGGIIGLKKTINEPNVENFIAISFGFGTIEGGMATGDGLVHRTCFSSHGIRYAINNLTRELSQKHYLEMKNEHQVDDAFMKGSIFTNRKRIDLKDLRKEVLTQYYKEVVSPLMRSYFTDLDFETCEKIYLMGGGAHYRELTDAFVEEFRDFIPVEVAPEPEKLVSIGYLHNSLRISDNKPQRCVGLDLGNSSSIISTFEDHSTVHTPSMPPPLSSSNPNTVKA</sequence>
<dbReference type="RefSeq" id="WP_089763742.1">
    <property type="nucleotide sequence ID" value="NZ_BKAT01000036.1"/>
</dbReference>
<dbReference type="Proteomes" id="UP000199656">
    <property type="component" value="Unassembled WGS sequence"/>
</dbReference>
<accession>A0A1H4F1Y5</accession>
<dbReference type="SUPFAM" id="SSF53067">
    <property type="entry name" value="Actin-like ATPase domain"/>
    <property type="match status" value="2"/>
</dbReference>
<feature type="compositionally biased region" description="Low complexity" evidence="1">
    <location>
        <begin position="356"/>
        <end position="365"/>
    </location>
</feature>
<dbReference type="AlphaFoldDB" id="A0A1H4F1Y5"/>
<name>A0A1H4F1Y5_9BACT</name>
<evidence type="ECO:0000256" key="1">
    <source>
        <dbReference type="SAM" id="MobiDB-lite"/>
    </source>
</evidence>